<keyword evidence="2" id="KW-0378">Hydrolase</keyword>
<dbReference type="PANTHER" id="PTHR43213">
    <property type="entry name" value="BIFUNCTIONAL DTTP/UTP PYROPHOSPHATASE/METHYLTRANSFERASE PROTEIN-RELATED"/>
    <property type="match status" value="1"/>
</dbReference>
<dbReference type="HAMAP" id="MF_00528">
    <property type="entry name" value="Maf"/>
    <property type="match status" value="1"/>
</dbReference>
<feature type="non-terminal residue" evidence="3">
    <location>
        <position position="1"/>
    </location>
</feature>
<name>A0A381R8B7_9ZZZZ</name>
<reference evidence="3" key="1">
    <citation type="submission" date="2018-05" db="EMBL/GenBank/DDBJ databases">
        <authorList>
            <person name="Lanie J.A."/>
            <person name="Ng W.-L."/>
            <person name="Kazmierczak K.M."/>
            <person name="Andrzejewski T.M."/>
            <person name="Davidsen T.M."/>
            <person name="Wayne K.J."/>
            <person name="Tettelin H."/>
            <person name="Glass J.I."/>
            <person name="Rusch D."/>
            <person name="Podicherti R."/>
            <person name="Tsui H.-C.T."/>
            <person name="Winkler M.E."/>
        </authorList>
    </citation>
    <scope>NUCLEOTIDE SEQUENCE</scope>
</reference>
<dbReference type="AlphaFoldDB" id="A0A381R8B7"/>
<dbReference type="InterPro" id="IPR003697">
    <property type="entry name" value="Maf-like"/>
</dbReference>
<protein>
    <recommendedName>
        <fullName evidence="4">Septum formation protein Maf</fullName>
    </recommendedName>
</protein>
<dbReference type="PIRSF" id="PIRSF006305">
    <property type="entry name" value="Maf"/>
    <property type="match status" value="1"/>
</dbReference>
<comment type="cofactor">
    <cofactor evidence="1">
        <name>a divalent metal cation</name>
        <dbReference type="ChEBI" id="CHEBI:60240"/>
    </cofactor>
</comment>
<evidence type="ECO:0000256" key="1">
    <source>
        <dbReference type="ARBA" id="ARBA00001968"/>
    </source>
</evidence>
<dbReference type="EMBL" id="UINC01001710">
    <property type="protein sequence ID" value="SUZ87128.1"/>
    <property type="molecule type" value="Genomic_DNA"/>
</dbReference>
<dbReference type="PANTHER" id="PTHR43213:SF5">
    <property type="entry name" value="BIFUNCTIONAL DTTP_UTP PYROPHOSPHATASE_METHYLTRANSFERASE PROTEIN-RELATED"/>
    <property type="match status" value="1"/>
</dbReference>
<dbReference type="NCBIfam" id="TIGR00172">
    <property type="entry name" value="maf"/>
    <property type="match status" value="1"/>
</dbReference>
<evidence type="ECO:0000313" key="3">
    <source>
        <dbReference type="EMBL" id="SUZ87128.1"/>
    </source>
</evidence>
<dbReference type="Pfam" id="PF02545">
    <property type="entry name" value="Maf"/>
    <property type="match status" value="1"/>
</dbReference>
<gene>
    <name evidence="3" type="ORF">METZ01_LOCUS39982</name>
</gene>
<dbReference type="Gene3D" id="3.90.950.10">
    <property type="match status" value="1"/>
</dbReference>
<proteinExistence type="inferred from homology"/>
<dbReference type="CDD" id="cd00555">
    <property type="entry name" value="Maf"/>
    <property type="match status" value="1"/>
</dbReference>
<dbReference type="GO" id="GO:0047429">
    <property type="term" value="F:nucleoside triphosphate diphosphatase activity"/>
    <property type="evidence" value="ECO:0007669"/>
    <property type="project" value="InterPro"/>
</dbReference>
<sequence>VRILLASRSPRRADLLNSAGYTYDVMPGDVNETVHPGENPGDYVARMARAKAAVVAEGYPDRFVLSADTVVVIDGAILGKPLDADHAQVMLEQLSGRIHEVLTGVTVSHGQSVATQVERTRVRFRKLTPNEIAAYVGSGEFQDKAGGYAIQGLASRFVDHIEGSYSNVVGLPIALVDYLLHKVHNEGASESDAFWF</sequence>
<dbReference type="InterPro" id="IPR029001">
    <property type="entry name" value="ITPase-like_fam"/>
</dbReference>
<evidence type="ECO:0000256" key="2">
    <source>
        <dbReference type="ARBA" id="ARBA00022801"/>
    </source>
</evidence>
<organism evidence="3">
    <name type="scientific">marine metagenome</name>
    <dbReference type="NCBI Taxonomy" id="408172"/>
    <lineage>
        <taxon>unclassified sequences</taxon>
        <taxon>metagenomes</taxon>
        <taxon>ecological metagenomes</taxon>
    </lineage>
</organism>
<dbReference type="SUPFAM" id="SSF52972">
    <property type="entry name" value="ITPase-like"/>
    <property type="match status" value="1"/>
</dbReference>
<accession>A0A381R8B7</accession>
<evidence type="ECO:0008006" key="4">
    <source>
        <dbReference type="Google" id="ProtNLM"/>
    </source>
</evidence>